<dbReference type="InterPro" id="IPR008969">
    <property type="entry name" value="CarboxyPept-like_regulatory"/>
</dbReference>
<dbReference type="RefSeq" id="WP_379709304.1">
    <property type="nucleotide sequence ID" value="NZ_JBHSCZ010000002.1"/>
</dbReference>
<dbReference type="EMBL" id="JBHSCZ010000002">
    <property type="protein sequence ID" value="MFC4263145.1"/>
    <property type="molecule type" value="Genomic_DNA"/>
</dbReference>
<organism evidence="2 3">
    <name type="scientific">Ferruginibacter yonginensis</name>
    <dbReference type="NCBI Taxonomy" id="1310416"/>
    <lineage>
        <taxon>Bacteria</taxon>
        <taxon>Pseudomonadati</taxon>
        <taxon>Bacteroidota</taxon>
        <taxon>Chitinophagia</taxon>
        <taxon>Chitinophagales</taxon>
        <taxon>Chitinophagaceae</taxon>
        <taxon>Ferruginibacter</taxon>
    </lineage>
</organism>
<keyword evidence="3" id="KW-1185">Reference proteome</keyword>
<feature type="chain" id="PRO_5045573712" evidence="1">
    <location>
        <begin position="21"/>
        <end position="388"/>
    </location>
</feature>
<sequence>MNKNIQLIILLLLLGMQATAQLNINGKIKNNANEPIVGASVFISNTSFTTVTNVNGQFTLSNIPIQKGELIINALGYKTFVVAVNSSATVFDIVLEQQPKELDPVIVQSLEKNGYQKWGKLFFDLFVGTTPEAANCSIRNTKVLRFYYDKKNGILRTVAYEPIIIENRSLGYEINYSLEDFTYNAKEKTIFFSGYPVFKNLKGGKRKQQQWIENRSDCYNGSVMHFMRSIYTNQLTQHNFSVQAAKKVKNEEKQRVKKIVRQSINLGNNDFNFNKNDSSTYYNDVLKQSDEFFISNGKPLPTDSFAYAIDSTIAAIYFDHYLCVQYSPTNAPKKISYCTLLTPEIIEIYQNGAFYNATNFFTEGYWSTTEKISRLLPLDYQPPNNFNK</sequence>
<dbReference type="SUPFAM" id="SSF49464">
    <property type="entry name" value="Carboxypeptidase regulatory domain-like"/>
    <property type="match status" value="1"/>
</dbReference>
<feature type="signal peptide" evidence="1">
    <location>
        <begin position="1"/>
        <end position="20"/>
    </location>
</feature>
<reference evidence="3" key="1">
    <citation type="journal article" date="2019" name="Int. J. Syst. Evol. Microbiol.">
        <title>The Global Catalogue of Microorganisms (GCM) 10K type strain sequencing project: providing services to taxonomists for standard genome sequencing and annotation.</title>
        <authorList>
            <consortium name="The Broad Institute Genomics Platform"/>
            <consortium name="The Broad Institute Genome Sequencing Center for Infectious Disease"/>
            <person name="Wu L."/>
            <person name="Ma J."/>
        </authorList>
    </citation>
    <scope>NUCLEOTIDE SEQUENCE [LARGE SCALE GENOMIC DNA]</scope>
    <source>
        <strain evidence="3">CECT 8289</strain>
    </source>
</reference>
<dbReference type="Pfam" id="PF13715">
    <property type="entry name" value="CarbopepD_reg_2"/>
    <property type="match status" value="1"/>
</dbReference>
<dbReference type="Gene3D" id="2.60.40.1120">
    <property type="entry name" value="Carboxypeptidase-like, regulatory domain"/>
    <property type="match status" value="1"/>
</dbReference>
<proteinExistence type="predicted"/>
<evidence type="ECO:0000313" key="3">
    <source>
        <dbReference type="Proteomes" id="UP001595907"/>
    </source>
</evidence>
<name>A0ABV8QSA9_9BACT</name>
<evidence type="ECO:0000313" key="2">
    <source>
        <dbReference type="EMBL" id="MFC4263145.1"/>
    </source>
</evidence>
<comment type="caution">
    <text evidence="2">The sequence shown here is derived from an EMBL/GenBank/DDBJ whole genome shotgun (WGS) entry which is preliminary data.</text>
</comment>
<gene>
    <name evidence="2" type="ORF">ACFOWM_09665</name>
</gene>
<evidence type="ECO:0000256" key="1">
    <source>
        <dbReference type="SAM" id="SignalP"/>
    </source>
</evidence>
<dbReference type="Proteomes" id="UP001595907">
    <property type="component" value="Unassembled WGS sequence"/>
</dbReference>
<protein>
    <submittedName>
        <fullName evidence="2">Carboxypeptidase-like regulatory domain-containing protein</fullName>
    </submittedName>
</protein>
<keyword evidence="1" id="KW-0732">Signal</keyword>
<accession>A0ABV8QSA9</accession>